<name>A0A1W0WTI8_HYPEX</name>
<organism evidence="4 5">
    <name type="scientific">Hypsibius exemplaris</name>
    <name type="common">Freshwater tardigrade</name>
    <dbReference type="NCBI Taxonomy" id="2072580"/>
    <lineage>
        <taxon>Eukaryota</taxon>
        <taxon>Metazoa</taxon>
        <taxon>Ecdysozoa</taxon>
        <taxon>Tardigrada</taxon>
        <taxon>Eutardigrada</taxon>
        <taxon>Parachela</taxon>
        <taxon>Hypsibioidea</taxon>
        <taxon>Hypsibiidae</taxon>
        <taxon>Hypsibius</taxon>
    </lineage>
</organism>
<evidence type="ECO:0000313" key="4">
    <source>
        <dbReference type="EMBL" id="OQV18518.1"/>
    </source>
</evidence>
<dbReference type="Pfam" id="PF02138">
    <property type="entry name" value="Beach"/>
    <property type="match status" value="1"/>
</dbReference>
<dbReference type="SUPFAM" id="SSF81837">
    <property type="entry name" value="BEACH domain"/>
    <property type="match status" value="1"/>
</dbReference>
<proteinExistence type="predicted"/>
<dbReference type="PANTHER" id="PTHR46866:SF1">
    <property type="entry name" value="GH12955P"/>
    <property type="match status" value="1"/>
</dbReference>
<dbReference type="EMBL" id="MTYJ01000048">
    <property type="protein sequence ID" value="OQV18518.1"/>
    <property type="molecule type" value="Genomic_DNA"/>
</dbReference>
<dbReference type="Proteomes" id="UP000192578">
    <property type="component" value="Unassembled WGS sequence"/>
</dbReference>
<feature type="repeat" description="WD" evidence="1">
    <location>
        <begin position="1374"/>
        <end position="1409"/>
    </location>
</feature>
<evidence type="ECO:0000256" key="2">
    <source>
        <dbReference type="SAM" id="MobiDB-lite"/>
    </source>
</evidence>
<gene>
    <name evidence="4" type="ORF">BV898_07346</name>
</gene>
<dbReference type="InterPro" id="IPR015943">
    <property type="entry name" value="WD40/YVTN_repeat-like_dom_sf"/>
</dbReference>
<keyword evidence="5" id="KW-1185">Reference proteome</keyword>
<feature type="domain" description="BEACH" evidence="3">
    <location>
        <begin position="304"/>
        <end position="568"/>
    </location>
</feature>
<dbReference type="SMART" id="SM00320">
    <property type="entry name" value="WD40"/>
    <property type="match status" value="4"/>
</dbReference>
<accession>A0A1W0WTI8</accession>
<dbReference type="PROSITE" id="PS50294">
    <property type="entry name" value="WD_REPEATS_REGION"/>
    <property type="match status" value="1"/>
</dbReference>
<keyword evidence="1" id="KW-0853">WD repeat</keyword>
<dbReference type="SUPFAM" id="SSF50978">
    <property type="entry name" value="WD40 repeat-like"/>
    <property type="match status" value="1"/>
</dbReference>
<dbReference type="InterPro" id="IPR001680">
    <property type="entry name" value="WD40_rpt"/>
</dbReference>
<dbReference type="Gene3D" id="1.10.1540.10">
    <property type="entry name" value="BEACH domain"/>
    <property type="match status" value="1"/>
</dbReference>
<evidence type="ECO:0000259" key="3">
    <source>
        <dbReference type="PROSITE" id="PS50197"/>
    </source>
</evidence>
<dbReference type="PANTHER" id="PTHR46866">
    <property type="entry name" value="GH12955P"/>
    <property type="match status" value="1"/>
</dbReference>
<protein>
    <submittedName>
        <fullName evidence="4">WD repeat-containing protein 81</fullName>
    </submittedName>
</protein>
<dbReference type="Pfam" id="PF00400">
    <property type="entry name" value="WD40"/>
    <property type="match status" value="1"/>
</dbReference>
<feature type="region of interest" description="Disordered" evidence="2">
    <location>
        <begin position="563"/>
        <end position="582"/>
    </location>
</feature>
<dbReference type="PROSITE" id="PS50197">
    <property type="entry name" value="BEACH"/>
    <property type="match status" value="1"/>
</dbReference>
<evidence type="ECO:0000256" key="1">
    <source>
        <dbReference type="PROSITE-ProRule" id="PRU00221"/>
    </source>
</evidence>
<dbReference type="PROSITE" id="PS50082">
    <property type="entry name" value="WD_REPEATS_2"/>
    <property type="match status" value="1"/>
</dbReference>
<sequence>MAPSFPEEDFSFRRDYVRVVDADRSGDHCICLVHKQWFDALIRQNRRSLTLEEPPSHPILRDVEVGLLLNEQNSPQISDPWTRLVLFRVNLSPAAAVCRFPQKTTRQCGESATELFDEDVVNQIRNRIQFSAFQKRYSRSIQGVLEREDHAHHEVAADVVRHICSGILQCPFLDFSGESAVVPHTKTVPNVLQPVFVASLVDHFVIALPYRPFTLTSCLRFSPSLISCDSAKYFVLYQILQAIARFQEQDLFIGSLSLDDFVIREDLWVQLNPVVVFRCLSALKDTARETDSKMASTVASEKSRDSEATCRISEWTTLWCLGKISNYNYLLALNHAAGRTFGHPDYHPIFPWVVDFTSPDAGWRDLTKTKYRLTKGDRQLDLTYEVSENGMVHHIPETFSDLTFYIYNARRVPKSILCQHVRKRWVPAEYPSTLERLYKWTPDECIPDFYSDPDIFLSIHDDLPDLGLPHWCENVQQFLTFHREALESEYVTRNLHHWIDLNFGYKLIGDAAVTAKNVVLSLKIPQKHLKSHGIQALFSLPHPPAFLSSPWFERTLPLLHPRKSKRKDTAADNASVSSLEMDEVVTEPDSEGGLVKDEPVVLGPIDELLHLESLIDFCLSVDSTLPTVLNHYIPSVAAIPPLNRLGCLQKDLHSFACLAVQILSVSHGSANWPDIADVKERLASTASHLGALQGKISGTLAAALTDLLCPNAFPYSALQVLMKRDRVLPLPEYLSSLYQFVCSLDSKANLDALEEVLEEICPSDMDIISTFIRQRLESASDRYKFAVLLLDPVVKYFGPSKSAETFLPSLNRLYSEFPGPRSPEHSAYLQLFDVDFLRSMLIRFGGEVFMRHLTVPLIEKLTDLQELVTASGRGAVDFAVGDGYGEEIFVVDVDEKSEETALHHGGDVAQSAALAALIWLAEKVGPLLTARFITGNLLKSLSLCYAEEEKLKPVDLDFDGQEEVIQTLNVRGDVAAWIVSDTLIQITGLFGQCFIWNQYLSYCAELVKDALRRLSPMNEAGLLGCMEFIPQVLLHVTDAQLMEHLPFQLINEILYPIVELLTSFVHSFPSGVMTRRLLAVKWLNLVFSLASRIGRESAKDLITRPLLVTFFGIFTQLYGSSDVPFTRSEVISVPKCLNIPLTTSSKDEAEVPLGSPFTTIRKDEESGELRVGTPVRISSFDSLPSSPTPPVTVRNPYDSGDNEEVLKELKAVFTEALAFDAYIPFCKLLGQFHMDEKLLNNDLLHEICVSNPNYVHEKPAQSQQIPKPSRPASDAFGRSHSAKFETQADVNDGAYLSKSFATPSVFGPAMQQGMPQSSSTAEVICEEEALFIEAREGGSDRTLRGNWLAYWQHELGQGRRDEPWNIKQIPLQTFSAHSGPVKSISVLDCEYSFMTASKDKTVRLWSIRNCGDGSLVSQSDGLYLDHKRPVTELRFLARERLAASCDGAVNLWDPWTMATVSRIEVVTQASFIDCSPAPSSVLLVAHLNEETCFVSRFDVRCRMGPAGTGQFQVSPNSPGIIRCLVVSPDDMWFACGFSSGVVSVFDHRTGIMSATWKPHESDVLQLIAVSGSMLISIGSDSTVFLWDLTREVDDRLVSSVRGFPEPILHAAFAPRASGGDLIALMANNRIGVVADLLRSGTTITTSKIRHESLKGNFSTVAVLPMNRQILVGNENGSSFLLC</sequence>
<dbReference type="InterPro" id="IPR036372">
    <property type="entry name" value="BEACH_dom_sf"/>
</dbReference>
<dbReference type="SMART" id="SM01026">
    <property type="entry name" value="Beach"/>
    <property type="match status" value="1"/>
</dbReference>
<dbReference type="Gene3D" id="2.130.10.10">
    <property type="entry name" value="YVTN repeat-like/Quinoprotein amine dehydrogenase"/>
    <property type="match status" value="2"/>
</dbReference>
<comment type="caution">
    <text evidence="4">The sequence shown here is derived from an EMBL/GenBank/DDBJ whole genome shotgun (WGS) entry which is preliminary data.</text>
</comment>
<feature type="region of interest" description="Disordered" evidence="2">
    <location>
        <begin position="1258"/>
        <end position="1279"/>
    </location>
</feature>
<dbReference type="CDD" id="cd06071">
    <property type="entry name" value="Beach"/>
    <property type="match status" value="1"/>
</dbReference>
<dbReference type="InterPro" id="IPR000409">
    <property type="entry name" value="BEACH_dom"/>
</dbReference>
<dbReference type="InterPro" id="IPR036322">
    <property type="entry name" value="WD40_repeat_dom_sf"/>
</dbReference>
<dbReference type="OrthoDB" id="29306at2759"/>
<reference evidence="5" key="1">
    <citation type="submission" date="2017-01" db="EMBL/GenBank/DDBJ databases">
        <title>Comparative genomics of anhydrobiosis in the tardigrade Hypsibius dujardini.</title>
        <authorList>
            <person name="Yoshida Y."/>
            <person name="Koutsovoulos G."/>
            <person name="Laetsch D."/>
            <person name="Stevens L."/>
            <person name="Kumar S."/>
            <person name="Horikawa D."/>
            <person name="Ishino K."/>
            <person name="Komine S."/>
            <person name="Tomita M."/>
            <person name="Blaxter M."/>
            <person name="Arakawa K."/>
        </authorList>
    </citation>
    <scope>NUCLEOTIDE SEQUENCE [LARGE SCALE GENOMIC DNA]</scope>
    <source>
        <strain evidence="5">Z151</strain>
    </source>
</reference>
<evidence type="ECO:0000313" key="5">
    <source>
        <dbReference type="Proteomes" id="UP000192578"/>
    </source>
</evidence>